<dbReference type="OrthoDB" id="9812498at2"/>
<feature type="compositionally biased region" description="Low complexity" evidence="2">
    <location>
        <begin position="733"/>
        <end position="746"/>
    </location>
</feature>
<accession>A0A3E0EP17</accession>
<proteinExistence type="predicted"/>
<dbReference type="Proteomes" id="UP000257136">
    <property type="component" value="Unassembled WGS sequence"/>
</dbReference>
<feature type="transmembrane region" description="Helical" evidence="3">
    <location>
        <begin position="26"/>
        <end position="51"/>
    </location>
</feature>
<keyword evidence="3" id="KW-1133">Transmembrane helix</keyword>
<dbReference type="AlphaFoldDB" id="A0A3E0EP17"/>
<dbReference type="EMBL" id="QUNI01000005">
    <property type="protein sequence ID" value="REG98886.1"/>
    <property type="molecule type" value="Genomic_DNA"/>
</dbReference>
<evidence type="ECO:0000256" key="1">
    <source>
        <dbReference type="SAM" id="Coils"/>
    </source>
</evidence>
<name>A0A3E0EP17_9FLAO</name>
<feature type="compositionally biased region" description="Polar residues" evidence="2">
    <location>
        <begin position="1058"/>
        <end position="1069"/>
    </location>
</feature>
<keyword evidence="1" id="KW-0175">Coiled coil</keyword>
<feature type="compositionally biased region" description="Basic and acidic residues" evidence="2">
    <location>
        <begin position="714"/>
        <end position="726"/>
    </location>
</feature>
<keyword evidence="5" id="KW-1185">Reference proteome</keyword>
<feature type="region of interest" description="Disordered" evidence="2">
    <location>
        <begin position="664"/>
        <end position="755"/>
    </location>
</feature>
<evidence type="ECO:0000313" key="4">
    <source>
        <dbReference type="EMBL" id="REG98886.1"/>
    </source>
</evidence>
<feature type="coiled-coil region" evidence="1">
    <location>
        <begin position="493"/>
        <end position="527"/>
    </location>
</feature>
<feature type="transmembrane region" description="Helical" evidence="3">
    <location>
        <begin position="57"/>
        <end position="79"/>
    </location>
</feature>
<evidence type="ECO:0000256" key="3">
    <source>
        <dbReference type="SAM" id="Phobius"/>
    </source>
</evidence>
<organism evidence="4 5">
    <name type="scientific">Flavobacterium aquicola</name>
    <dbReference type="NCBI Taxonomy" id="1682742"/>
    <lineage>
        <taxon>Bacteria</taxon>
        <taxon>Pseudomonadati</taxon>
        <taxon>Bacteroidota</taxon>
        <taxon>Flavobacteriia</taxon>
        <taxon>Flavobacteriales</taxon>
        <taxon>Flavobacteriaceae</taxon>
        <taxon>Flavobacterium</taxon>
    </lineage>
</organism>
<dbReference type="RefSeq" id="WP_115812888.1">
    <property type="nucleotide sequence ID" value="NZ_QUNI01000005.1"/>
</dbReference>
<feature type="compositionally biased region" description="Basic and acidic residues" evidence="2">
    <location>
        <begin position="664"/>
        <end position="707"/>
    </location>
</feature>
<reference evidence="4 5" key="1">
    <citation type="submission" date="2018-08" db="EMBL/GenBank/DDBJ databases">
        <title>Genomic Encyclopedia of Archaeal and Bacterial Type Strains, Phase II (KMG-II): from individual species to whole genera.</title>
        <authorList>
            <person name="Goeker M."/>
        </authorList>
    </citation>
    <scope>NUCLEOTIDE SEQUENCE [LARGE SCALE GENOMIC DNA]</scope>
    <source>
        <strain evidence="4 5">DSM 100880</strain>
    </source>
</reference>
<feature type="region of interest" description="Disordered" evidence="2">
    <location>
        <begin position="929"/>
        <end position="975"/>
    </location>
</feature>
<keyword evidence="3" id="KW-0812">Transmembrane</keyword>
<protein>
    <submittedName>
        <fullName evidence="4">Uncharacterized protein</fullName>
    </submittedName>
</protein>
<feature type="transmembrane region" description="Helical" evidence="3">
    <location>
        <begin position="155"/>
        <end position="173"/>
    </location>
</feature>
<sequence length="1107" mass="126621">MEKSYSIHQKLEDFIKKYYANELIRGVLFFIGLGLIYFLFTLFIEYFLWLQPKGRTLLFWFFIAVETFLLLRFILFPIFKLFKFQKGIDYTQASVIIGNHFSEVNDTLINYLQLSKSDTSVYNSELLLASIEQKANSLRPVPFGKAIDFGTNKKYLPLAILPVLFLLFFFLSGNSRIISQSLDRVVHFNSAFTPPAPFKFTILNPNLVSEQGKDFILSVKSEGKIVPENVMIIIGDESYFLESVRQGEFQFKITKPMDNVSFHLEANKVISPDYELKVIAVPTISNFEMKFVYPSYLNMKSTIVKGTGNGIIPEGTQVSWIMNTNGTQDVTWKNDSQAFPFTKSENTFNLTKNIVQNTEYQIITSNNEVKNFEKLSYLLNVVKDKFPTINITKAPDSLGVESSYFVGQLADDYGVSRLQIVYYESGKPVTGKRGTIAVKHDTFDQFVFNFPSNLDVEKGKNYDFYFEVFDNDAIHHFKSTRSVIFSNRILSDEEKQNNTLQEQNSTINSLQKTLSKQDKQFSQMEKLQQTSKEKEGLDFNDRQKINDFIKQQQQQNDLMKQFANKMKNNLDKSNPKQQDETKDLLQKRLENTDKELDKNKKLLDELNDLNNKIKDEDFVQKLEKFKENSKSQNKNLAQLVELTKRYYVEKKAEQLADKLDKLSQKEDKLSENEKENSAQEQKKLTEEFEKIQEELKQLDKDNEDLKSPMDIPSDLDKEKSIKDDLNKAGSDLQNNNKSKAKQSQKSASKKMKEMSKAIDKAMEESSKDQIEEDVKMLRQILDNLLAYSFSQEDVMNQFKATKLGSPSFGKYIRNQQNLKTQFKHIDDSLFAMSLRQPKIAEQVTKEVANVQYNIDKSLESLSDSQLQRGFSQQQYAISSANKLADLLSDSLNSMQMQMSGNSSGGKPKPGQGSGMQLPDIIKKQGELSEKMKQGMKPGNKPGEGTKPGEGKNKGSQSGKGQGENGDSDGDGEGDAKATMDIYKEQKQLREALQEELNKKGIGNSGQNALEQMKQLEKQLLNKGFNNESLQRTNSIKQELLKLDTAIRLQGEDPKRQSETNTKNYSNQASPLPKALSDYLNSIEILNRQSLPLRSNFNQKVQIYFNNK</sequence>
<evidence type="ECO:0000256" key="2">
    <source>
        <dbReference type="SAM" id="MobiDB-lite"/>
    </source>
</evidence>
<feature type="region of interest" description="Disordered" evidence="2">
    <location>
        <begin position="1050"/>
        <end position="1071"/>
    </location>
</feature>
<comment type="caution">
    <text evidence="4">The sequence shown here is derived from an EMBL/GenBank/DDBJ whole genome shotgun (WGS) entry which is preliminary data.</text>
</comment>
<feature type="region of interest" description="Disordered" evidence="2">
    <location>
        <begin position="895"/>
        <end position="917"/>
    </location>
</feature>
<evidence type="ECO:0000313" key="5">
    <source>
        <dbReference type="Proteomes" id="UP000257136"/>
    </source>
</evidence>
<keyword evidence="3" id="KW-0472">Membrane</keyword>
<feature type="compositionally biased region" description="Low complexity" evidence="2">
    <location>
        <begin position="895"/>
        <end position="916"/>
    </location>
</feature>
<gene>
    <name evidence="4" type="ORF">C8P67_10545</name>
</gene>